<name>A0A9N9N4G4_9GLOM</name>
<accession>A0A9N9N4G4</accession>
<dbReference type="InterPro" id="IPR044925">
    <property type="entry name" value="His-Me_finger_sf"/>
</dbReference>
<dbReference type="SUPFAM" id="SSF54060">
    <property type="entry name" value="His-Me finger endonucleases"/>
    <property type="match status" value="2"/>
</dbReference>
<dbReference type="SMART" id="SM00497">
    <property type="entry name" value="IENR1"/>
    <property type="match status" value="2"/>
</dbReference>
<feature type="domain" description="HNH nuclease" evidence="1">
    <location>
        <begin position="208"/>
        <end position="256"/>
    </location>
</feature>
<dbReference type="SMART" id="SM00507">
    <property type="entry name" value="HNHc"/>
    <property type="match status" value="2"/>
</dbReference>
<dbReference type="SUPFAM" id="SSF64496">
    <property type="entry name" value="DNA-binding domain of intron-encoded endonucleases"/>
    <property type="match status" value="1"/>
</dbReference>
<evidence type="ECO:0000313" key="3">
    <source>
        <dbReference type="Proteomes" id="UP000789396"/>
    </source>
</evidence>
<protein>
    <submittedName>
        <fullName evidence="2">4696_t:CDS:1</fullName>
    </submittedName>
</protein>
<dbReference type="InterPro" id="IPR003615">
    <property type="entry name" value="HNH_nuc"/>
</dbReference>
<dbReference type="Gene3D" id="3.90.75.20">
    <property type="match status" value="2"/>
</dbReference>
<organism evidence="2 3">
    <name type="scientific">Racocetra fulgida</name>
    <dbReference type="NCBI Taxonomy" id="60492"/>
    <lineage>
        <taxon>Eukaryota</taxon>
        <taxon>Fungi</taxon>
        <taxon>Fungi incertae sedis</taxon>
        <taxon>Mucoromycota</taxon>
        <taxon>Glomeromycotina</taxon>
        <taxon>Glomeromycetes</taxon>
        <taxon>Diversisporales</taxon>
        <taxon>Gigasporaceae</taxon>
        <taxon>Racocetra</taxon>
    </lineage>
</organism>
<dbReference type="OrthoDB" id="447635at2759"/>
<dbReference type="InterPro" id="IPR036388">
    <property type="entry name" value="WH-like_DNA-bd_sf"/>
</dbReference>
<sequence length="347" mass="39558">MDIWLPVAHSDKLVSNLGRIKNNKGVVLKGNICKRSGYVKTDININGIRKIISIHILVARAFIPNPEIKPYVNHINGIRHDNRVDNLEWVTPKENAKRIVFRNTGRKHRKIVQKTLEGNVVQVWDSIRLAGNTLKIIGTNISQCCRGKQKTAGGWLWMYYEDYIEKDPNEEWKEIELNSRKFRVSSLGMVQLASGVITQGSLNLGYLKVNGHLVHRLVALAFCPKEEGKEYVNHIDNDSTNNKASNLEWCTPKENVQHAVRLMLRNGWMRQRAVKQILEGGFAREFPSLAEARRITGIDESSIRKVCRGLQTHAGGCRWEYVSTISHNHEDSINHSDVNFSEIGAFY</sequence>
<dbReference type="EMBL" id="CAJVPZ010020397">
    <property type="protein sequence ID" value="CAG8700185.1"/>
    <property type="molecule type" value="Genomic_DNA"/>
</dbReference>
<feature type="domain" description="HNH nuclease" evidence="1">
    <location>
        <begin position="48"/>
        <end position="96"/>
    </location>
</feature>
<dbReference type="Proteomes" id="UP000789396">
    <property type="component" value="Unassembled WGS sequence"/>
</dbReference>
<gene>
    <name evidence="2" type="ORF">RFULGI_LOCUS10375</name>
</gene>
<evidence type="ECO:0000313" key="2">
    <source>
        <dbReference type="EMBL" id="CAG8700185.1"/>
    </source>
</evidence>
<proteinExistence type="predicted"/>
<evidence type="ECO:0000259" key="1">
    <source>
        <dbReference type="SMART" id="SM00507"/>
    </source>
</evidence>
<dbReference type="Pfam" id="PF13392">
    <property type="entry name" value="HNH_3"/>
    <property type="match status" value="2"/>
</dbReference>
<comment type="caution">
    <text evidence="2">The sequence shown here is derived from an EMBL/GenBank/DDBJ whole genome shotgun (WGS) entry which is preliminary data.</text>
</comment>
<dbReference type="InterPro" id="IPR003647">
    <property type="entry name" value="Intron_nuc_1_rpt"/>
</dbReference>
<dbReference type="Gene3D" id="1.10.10.10">
    <property type="entry name" value="Winged helix-like DNA-binding domain superfamily/Winged helix DNA-binding domain"/>
    <property type="match status" value="2"/>
</dbReference>
<reference evidence="2" key="1">
    <citation type="submission" date="2021-06" db="EMBL/GenBank/DDBJ databases">
        <authorList>
            <person name="Kallberg Y."/>
            <person name="Tangrot J."/>
            <person name="Rosling A."/>
        </authorList>
    </citation>
    <scope>NUCLEOTIDE SEQUENCE</scope>
    <source>
        <strain evidence="2">IN212</strain>
    </source>
</reference>
<keyword evidence="3" id="KW-1185">Reference proteome</keyword>
<dbReference type="AlphaFoldDB" id="A0A9N9N4G4"/>